<evidence type="ECO:0000256" key="1">
    <source>
        <dbReference type="SAM" id="SignalP"/>
    </source>
</evidence>
<comment type="caution">
    <text evidence="2">The sequence shown here is derived from an EMBL/GenBank/DDBJ whole genome shotgun (WGS) entry which is preliminary data.</text>
</comment>
<evidence type="ECO:0000313" key="2">
    <source>
        <dbReference type="EMBL" id="PJJ66741.1"/>
    </source>
</evidence>
<feature type="chain" id="PRO_5014961349" description="Peptidylprolyl isomerase" evidence="1">
    <location>
        <begin position="19"/>
        <end position="148"/>
    </location>
</feature>
<name>A0A2M9C7A9_9FLAO</name>
<sequence>MKKIVLVFAVFCIQLGFAQKVTSLKIENTEQKEKLIELSKNQLTSYNNNFLKFLAGLKSSDRKVTDGLLSAKAKEIVTDKVYKKLSEDIHFNKTLEIFKSGYKPMIDGSSYPMIQYKYSDDKSQVPTELVTVVFEESGKILGVKPFKK</sequence>
<dbReference type="AlphaFoldDB" id="A0A2M9C7A9"/>
<organism evidence="2 3">
    <name type="scientific">Chryseobacterium geocarposphaerae</name>
    <dbReference type="NCBI Taxonomy" id="1416776"/>
    <lineage>
        <taxon>Bacteria</taxon>
        <taxon>Pseudomonadati</taxon>
        <taxon>Bacteroidota</taxon>
        <taxon>Flavobacteriia</taxon>
        <taxon>Flavobacteriales</taxon>
        <taxon>Weeksellaceae</taxon>
        <taxon>Chryseobacterium group</taxon>
        <taxon>Chryseobacterium</taxon>
    </lineage>
</organism>
<dbReference type="OrthoDB" id="1273271at2"/>
<dbReference type="EMBL" id="PGFD01000001">
    <property type="protein sequence ID" value="PJJ66741.1"/>
    <property type="molecule type" value="Genomic_DNA"/>
</dbReference>
<dbReference type="Proteomes" id="UP000228740">
    <property type="component" value="Unassembled WGS sequence"/>
</dbReference>
<keyword evidence="1" id="KW-0732">Signal</keyword>
<dbReference type="RefSeq" id="WP_100375494.1">
    <property type="nucleotide sequence ID" value="NZ_PGFD01000001.1"/>
</dbReference>
<evidence type="ECO:0008006" key="4">
    <source>
        <dbReference type="Google" id="ProtNLM"/>
    </source>
</evidence>
<accession>A0A2M9C7A9</accession>
<keyword evidence="3" id="KW-1185">Reference proteome</keyword>
<protein>
    <recommendedName>
        <fullName evidence="4">Peptidylprolyl isomerase</fullName>
    </recommendedName>
</protein>
<reference evidence="2 3" key="1">
    <citation type="submission" date="2017-11" db="EMBL/GenBank/DDBJ databases">
        <title>Genomic Encyclopedia of Archaeal and Bacterial Type Strains, Phase II (KMG-II): From Individual Species to Whole Genera.</title>
        <authorList>
            <person name="Goeker M."/>
        </authorList>
    </citation>
    <scope>NUCLEOTIDE SEQUENCE [LARGE SCALE GENOMIC DNA]</scope>
    <source>
        <strain evidence="2 3">DSM 27617</strain>
    </source>
</reference>
<proteinExistence type="predicted"/>
<gene>
    <name evidence="2" type="ORF">CLV73_0733</name>
</gene>
<feature type="signal peptide" evidence="1">
    <location>
        <begin position="1"/>
        <end position="18"/>
    </location>
</feature>
<evidence type="ECO:0000313" key="3">
    <source>
        <dbReference type="Proteomes" id="UP000228740"/>
    </source>
</evidence>